<organism evidence="2 3">
    <name type="scientific">Smittium megazygosporum</name>
    <dbReference type="NCBI Taxonomy" id="133381"/>
    <lineage>
        <taxon>Eukaryota</taxon>
        <taxon>Fungi</taxon>
        <taxon>Fungi incertae sedis</taxon>
        <taxon>Zoopagomycota</taxon>
        <taxon>Kickxellomycotina</taxon>
        <taxon>Harpellomycetes</taxon>
        <taxon>Harpellales</taxon>
        <taxon>Legeriomycetaceae</taxon>
        <taxon>Smittium</taxon>
    </lineage>
</organism>
<keyword evidence="1" id="KW-1133">Transmembrane helix</keyword>
<evidence type="ECO:0000313" key="2">
    <source>
        <dbReference type="EMBL" id="PVV01503.1"/>
    </source>
</evidence>
<reference evidence="2 3" key="1">
    <citation type="journal article" date="2018" name="MBio">
        <title>Comparative Genomics Reveals the Core Gene Toolbox for the Fungus-Insect Symbiosis.</title>
        <authorList>
            <person name="Wang Y."/>
            <person name="Stata M."/>
            <person name="Wang W."/>
            <person name="Stajich J.E."/>
            <person name="White M.M."/>
            <person name="Moncalvo J.M."/>
        </authorList>
    </citation>
    <scope>NUCLEOTIDE SEQUENCE [LARGE SCALE GENOMIC DNA]</scope>
    <source>
        <strain evidence="2 3">SC-DP-2</strain>
    </source>
</reference>
<feature type="transmembrane region" description="Helical" evidence="1">
    <location>
        <begin position="43"/>
        <end position="61"/>
    </location>
</feature>
<comment type="caution">
    <text evidence="2">The sequence shown here is derived from an EMBL/GenBank/DDBJ whole genome shotgun (WGS) entry which is preliminary data.</text>
</comment>
<dbReference type="EMBL" id="MBFS01001025">
    <property type="protein sequence ID" value="PVV01503.1"/>
    <property type="molecule type" value="Genomic_DNA"/>
</dbReference>
<dbReference type="OrthoDB" id="192748at2759"/>
<sequence length="99" mass="11914">MSADGSSHWKTRRFVVTDEQVARYKRRLDLLGSRPMSPNFRRFRLFTHALAFSSVVYIVLFHDFGDRWHIYTPIREWYNSKVQGFWSLSDKEIGELKDR</sequence>
<dbReference type="STRING" id="133381.A0A2T9ZA73"/>
<protein>
    <submittedName>
        <fullName evidence="2">Uncharacterized protein</fullName>
    </submittedName>
</protein>
<keyword evidence="3" id="KW-1185">Reference proteome</keyword>
<keyword evidence="1" id="KW-0812">Transmembrane</keyword>
<dbReference type="Proteomes" id="UP000245609">
    <property type="component" value="Unassembled WGS sequence"/>
</dbReference>
<evidence type="ECO:0000313" key="3">
    <source>
        <dbReference type="Proteomes" id="UP000245609"/>
    </source>
</evidence>
<proteinExistence type="predicted"/>
<keyword evidence="1" id="KW-0472">Membrane</keyword>
<evidence type="ECO:0000256" key="1">
    <source>
        <dbReference type="SAM" id="Phobius"/>
    </source>
</evidence>
<name>A0A2T9ZA73_9FUNG</name>
<dbReference type="AlphaFoldDB" id="A0A2T9ZA73"/>
<gene>
    <name evidence="2" type="ORF">BB560_004077</name>
</gene>
<accession>A0A2T9ZA73</accession>
<feature type="non-terminal residue" evidence="2">
    <location>
        <position position="99"/>
    </location>
</feature>